<keyword evidence="2" id="KW-1185">Reference proteome</keyword>
<organism evidence="1 2">
    <name type="scientific">Acetivibrio clariflavus (strain DSM 19732 / NBRC 101661 / EBR45)</name>
    <name type="common">Clostridium clariflavum</name>
    <dbReference type="NCBI Taxonomy" id="720554"/>
    <lineage>
        <taxon>Bacteria</taxon>
        <taxon>Bacillati</taxon>
        <taxon>Bacillota</taxon>
        <taxon>Clostridia</taxon>
        <taxon>Eubacteriales</taxon>
        <taxon>Oscillospiraceae</taxon>
        <taxon>Acetivibrio</taxon>
    </lineage>
</organism>
<gene>
    <name evidence="1" type="ordered locus">Clocl_3336</name>
</gene>
<accession>G8LXB7</accession>
<reference evidence="1 2" key="2">
    <citation type="journal article" date="2012" name="Stand. Genomic Sci.">
        <title>Complete Genome Sequence of Clostridium clariflavum DSM 19732.</title>
        <authorList>
            <person name="Izquierdo J.A."/>
            <person name="Goodwin L."/>
            <person name="Davenport K.W."/>
            <person name="Teshima H."/>
            <person name="Bruce D."/>
            <person name="Detter C."/>
            <person name="Tapia R."/>
            <person name="Han S."/>
            <person name="Land M."/>
            <person name="Hauser L."/>
            <person name="Jeffries C.D."/>
            <person name="Han J."/>
            <person name="Pitluck S."/>
            <person name="Nolan M."/>
            <person name="Chen A."/>
            <person name="Huntemann M."/>
            <person name="Mavromatis K."/>
            <person name="Mikhailova N."/>
            <person name="Liolios K."/>
            <person name="Woyke T."/>
            <person name="Lynd L.R."/>
        </authorList>
    </citation>
    <scope>NUCLEOTIDE SEQUENCE [LARGE SCALE GENOMIC DNA]</scope>
    <source>
        <strain evidence="2">DSM 19732 / NBRC 101661 / EBR45</strain>
    </source>
</reference>
<dbReference type="eggNOG" id="COG0457">
    <property type="taxonomic scope" value="Bacteria"/>
</dbReference>
<reference evidence="2" key="1">
    <citation type="submission" date="2011-12" db="EMBL/GenBank/DDBJ databases">
        <title>Complete sequence of Clostridium clariflavum DSM 19732.</title>
        <authorList>
            <consortium name="US DOE Joint Genome Institute"/>
            <person name="Lucas S."/>
            <person name="Han J."/>
            <person name="Lapidus A."/>
            <person name="Cheng J.-F."/>
            <person name="Goodwin L."/>
            <person name="Pitluck S."/>
            <person name="Peters L."/>
            <person name="Teshima H."/>
            <person name="Detter J.C."/>
            <person name="Han C."/>
            <person name="Tapia R."/>
            <person name="Land M."/>
            <person name="Hauser L."/>
            <person name="Kyrpides N."/>
            <person name="Ivanova N."/>
            <person name="Pagani I."/>
            <person name="Kitzmiller T."/>
            <person name="Lynd L."/>
            <person name="Izquierdo J."/>
            <person name="Woyke T."/>
        </authorList>
    </citation>
    <scope>NUCLEOTIDE SEQUENCE [LARGE SCALE GENOMIC DNA]</scope>
    <source>
        <strain evidence="2">DSM 19732 / NBRC 101661 / EBR45</strain>
    </source>
</reference>
<protein>
    <recommendedName>
        <fullName evidence="3">Repeat domain-containing protein</fullName>
    </recommendedName>
</protein>
<dbReference type="KEGG" id="ccl:Clocl_3336"/>
<dbReference type="STRING" id="720554.Clocl_3336"/>
<dbReference type="EMBL" id="CP003065">
    <property type="protein sequence ID" value="AEV69835.1"/>
    <property type="molecule type" value="Genomic_DNA"/>
</dbReference>
<dbReference type="OrthoDB" id="9762883at2"/>
<sequence length="311" mass="35622" precursor="true">MFPFPIIGVALASRILLSQKSKDQNSPNKPYIGRPGFMPINRNPFEVFFKGLNRQLSSLFPRQAHENFYAIAKNFVPEDAYILKPKYPLNSDIISLGDIDGDSRDELIVSYRHNDEIKTIILKKENNNWQKVGEISDSGYENINYRKIIDFTGEGKKQILLGLSSKDKSPVLRCYSINQDSINEIFNSNYHRLQVLKASGNDRNNSKSKLAIWEKAEDDTYNIRLLQWNGSQLEPAGGVSTYYSNNVVPYYLKKVKKEPNSPQNWYNLANSLAEAGMKRDALIACEFGMQYDSNNKFKERFEALINRIPNG</sequence>
<dbReference type="Proteomes" id="UP000005435">
    <property type="component" value="Chromosome"/>
</dbReference>
<dbReference type="AlphaFoldDB" id="G8LXB7"/>
<evidence type="ECO:0000313" key="1">
    <source>
        <dbReference type="EMBL" id="AEV69835.1"/>
    </source>
</evidence>
<name>G8LXB7_ACECE</name>
<dbReference type="RefSeq" id="WP_014256367.1">
    <property type="nucleotide sequence ID" value="NC_016627.1"/>
</dbReference>
<evidence type="ECO:0008006" key="3">
    <source>
        <dbReference type="Google" id="ProtNLM"/>
    </source>
</evidence>
<evidence type="ECO:0000313" key="2">
    <source>
        <dbReference type="Proteomes" id="UP000005435"/>
    </source>
</evidence>
<dbReference type="HOGENOM" id="CLU_893417_0_0_9"/>
<proteinExistence type="predicted"/>